<sequence>MKGEKRGVEQTAGSGWEQQQQQQEEEEEEEEEAKNGGAPLLSEKLFELSVAERAKPCAAGRGARRALKHPATRHLINS</sequence>
<proteinExistence type="predicted"/>
<feature type="region of interest" description="Disordered" evidence="1">
    <location>
        <begin position="55"/>
        <end position="78"/>
    </location>
</feature>
<dbReference type="EMBL" id="JARAKH010000017">
    <property type="protein sequence ID" value="KAK8395713.1"/>
    <property type="molecule type" value="Genomic_DNA"/>
</dbReference>
<keyword evidence="3" id="KW-1185">Reference proteome</keyword>
<evidence type="ECO:0000256" key="1">
    <source>
        <dbReference type="SAM" id="MobiDB-lite"/>
    </source>
</evidence>
<protein>
    <submittedName>
        <fullName evidence="2">Uncharacterized protein</fullName>
    </submittedName>
</protein>
<evidence type="ECO:0000313" key="2">
    <source>
        <dbReference type="EMBL" id="KAK8395713.1"/>
    </source>
</evidence>
<feature type="compositionally biased region" description="Basic residues" evidence="1">
    <location>
        <begin position="62"/>
        <end position="72"/>
    </location>
</feature>
<name>A0AAW0U6K7_SCYPA</name>
<feature type="region of interest" description="Disordered" evidence="1">
    <location>
        <begin position="1"/>
        <end position="41"/>
    </location>
</feature>
<organism evidence="2 3">
    <name type="scientific">Scylla paramamosain</name>
    <name type="common">Mud crab</name>
    <dbReference type="NCBI Taxonomy" id="85552"/>
    <lineage>
        <taxon>Eukaryota</taxon>
        <taxon>Metazoa</taxon>
        <taxon>Ecdysozoa</taxon>
        <taxon>Arthropoda</taxon>
        <taxon>Crustacea</taxon>
        <taxon>Multicrustacea</taxon>
        <taxon>Malacostraca</taxon>
        <taxon>Eumalacostraca</taxon>
        <taxon>Eucarida</taxon>
        <taxon>Decapoda</taxon>
        <taxon>Pleocyemata</taxon>
        <taxon>Brachyura</taxon>
        <taxon>Eubrachyura</taxon>
        <taxon>Portunoidea</taxon>
        <taxon>Portunidae</taxon>
        <taxon>Portuninae</taxon>
        <taxon>Scylla</taxon>
    </lineage>
</organism>
<gene>
    <name evidence="2" type="ORF">O3P69_005654</name>
</gene>
<dbReference type="Proteomes" id="UP001487740">
    <property type="component" value="Unassembled WGS sequence"/>
</dbReference>
<evidence type="ECO:0000313" key="3">
    <source>
        <dbReference type="Proteomes" id="UP001487740"/>
    </source>
</evidence>
<accession>A0AAW0U6K7</accession>
<reference evidence="2 3" key="1">
    <citation type="submission" date="2023-03" db="EMBL/GenBank/DDBJ databases">
        <title>High-quality genome of Scylla paramamosain provides insights in environmental adaptation.</title>
        <authorList>
            <person name="Zhang L."/>
        </authorList>
    </citation>
    <scope>NUCLEOTIDE SEQUENCE [LARGE SCALE GENOMIC DNA]</scope>
    <source>
        <strain evidence="2">LZ_2023a</strain>
        <tissue evidence="2">Muscle</tissue>
    </source>
</reference>
<dbReference type="AlphaFoldDB" id="A0AAW0U6K7"/>
<comment type="caution">
    <text evidence="2">The sequence shown here is derived from an EMBL/GenBank/DDBJ whole genome shotgun (WGS) entry which is preliminary data.</text>
</comment>
<feature type="compositionally biased region" description="Acidic residues" evidence="1">
    <location>
        <begin position="23"/>
        <end position="32"/>
    </location>
</feature>